<gene>
    <name evidence="2" type="ORF">PAPYR_11632</name>
</gene>
<keyword evidence="3" id="KW-1185">Reference proteome</keyword>
<dbReference type="EMBL" id="JAPMOS010000213">
    <property type="protein sequence ID" value="KAJ4453796.1"/>
    <property type="molecule type" value="Genomic_DNA"/>
</dbReference>
<comment type="caution">
    <text evidence="2">The sequence shown here is derived from an EMBL/GenBank/DDBJ whole genome shotgun (WGS) entry which is preliminary data.</text>
</comment>
<dbReference type="Proteomes" id="UP001141327">
    <property type="component" value="Unassembled WGS sequence"/>
</dbReference>
<evidence type="ECO:0000256" key="1">
    <source>
        <dbReference type="SAM" id="MobiDB-lite"/>
    </source>
</evidence>
<proteinExistence type="predicted"/>
<dbReference type="SUPFAM" id="SSF54919">
    <property type="entry name" value="Nucleoside diphosphate kinase, NDK"/>
    <property type="match status" value="1"/>
</dbReference>
<evidence type="ECO:0000313" key="3">
    <source>
        <dbReference type="Proteomes" id="UP001141327"/>
    </source>
</evidence>
<protein>
    <submittedName>
        <fullName evidence="2">Uncharacterized protein</fullName>
    </submittedName>
</protein>
<accession>A0ABQ8U7G5</accession>
<feature type="region of interest" description="Disordered" evidence="1">
    <location>
        <begin position="27"/>
        <end position="46"/>
    </location>
</feature>
<sequence length="180" mass="19540">MSPLGNSHKALVHHFWGIKLGCSVSSQPPIEEMTKHPRPQGPSEPTKTIRAEIGRVPAEDGQAPTIHIVPSSYTPHVFFLLKSAALERRMVGNVLKSLERKGLQCVAMRMIHDPTGSAIACVWRGANAIDQATSLLSALPAHAVEFSADPTINHQGAARFFADSDFSLAIAPTMIPWFIE</sequence>
<evidence type="ECO:0000313" key="2">
    <source>
        <dbReference type="EMBL" id="KAJ4453796.1"/>
    </source>
</evidence>
<reference evidence="2" key="1">
    <citation type="journal article" date="2022" name="bioRxiv">
        <title>Genomics of Preaxostyla Flagellates Illuminates Evolutionary Transitions and the Path Towards Mitochondrial Loss.</title>
        <authorList>
            <person name="Novak L.V.F."/>
            <person name="Treitli S.C."/>
            <person name="Pyrih J."/>
            <person name="Halakuc P."/>
            <person name="Pipaliya S.V."/>
            <person name="Vacek V."/>
            <person name="Brzon O."/>
            <person name="Soukal P."/>
            <person name="Eme L."/>
            <person name="Dacks J.B."/>
            <person name="Karnkowska A."/>
            <person name="Elias M."/>
            <person name="Hampl V."/>
        </authorList>
    </citation>
    <scope>NUCLEOTIDE SEQUENCE</scope>
    <source>
        <strain evidence="2">RCP-MX</strain>
    </source>
</reference>
<name>A0ABQ8U7G5_9EUKA</name>
<organism evidence="2 3">
    <name type="scientific">Paratrimastix pyriformis</name>
    <dbReference type="NCBI Taxonomy" id="342808"/>
    <lineage>
        <taxon>Eukaryota</taxon>
        <taxon>Metamonada</taxon>
        <taxon>Preaxostyla</taxon>
        <taxon>Paratrimastigidae</taxon>
        <taxon>Paratrimastix</taxon>
    </lineage>
</organism>
<dbReference type="InterPro" id="IPR036850">
    <property type="entry name" value="NDK-like_dom_sf"/>
</dbReference>